<dbReference type="CDD" id="cd07812">
    <property type="entry name" value="SRPBCC"/>
    <property type="match status" value="1"/>
</dbReference>
<name>A0A1A6C1D1_9GAMM</name>
<dbReference type="InterPro" id="IPR023393">
    <property type="entry name" value="START-like_dom_sf"/>
</dbReference>
<accession>A0A1A6C1D1</accession>
<evidence type="ECO:0000256" key="1">
    <source>
        <dbReference type="SAM" id="MobiDB-lite"/>
    </source>
</evidence>
<feature type="region of interest" description="Disordered" evidence="1">
    <location>
        <begin position="177"/>
        <end position="198"/>
    </location>
</feature>
<evidence type="ECO:0008006" key="5">
    <source>
        <dbReference type="Google" id="ProtNLM"/>
    </source>
</evidence>
<evidence type="ECO:0000313" key="3">
    <source>
        <dbReference type="EMBL" id="OBS08355.1"/>
    </source>
</evidence>
<keyword evidence="2" id="KW-0732">Signal</keyword>
<protein>
    <recommendedName>
        <fullName evidence="5">Ribosome association toxin RatA</fullName>
    </recommendedName>
</protein>
<dbReference type="Proteomes" id="UP000029273">
    <property type="component" value="Unassembled WGS sequence"/>
</dbReference>
<dbReference type="SUPFAM" id="SSF55961">
    <property type="entry name" value="Bet v1-like"/>
    <property type="match status" value="1"/>
</dbReference>
<evidence type="ECO:0000256" key="2">
    <source>
        <dbReference type="SAM" id="SignalP"/>
    </source>
</evidence>
<organism evidence="3 4">
    <name type="scientific">Acidihalobacter prosperus</name>
    <dbReference type="NCBI Taxonomy" id="160660"/>
    <lineage>
        <taxon>Bacteria</taxon>
        <taxon>Pseudomonadati</taxon>
        <taxon>Pseudomonadota</taxon>
        <taxon>Gammaproteobacteria</taxon>
        <taxon>Chromatiales</taxon>
        <taxon>Ectothiorhodospiraceae</taxon>
        <taxon>Acidihalobacter</taxon>
    </lineage>
</organism>
<sequence>MLAAALVCALLPGSARAAEIEWLSVRYADALDLDLRALIDAPVPRVAAVLDSPRDLALLLPGARSVRVLAGAPAGARRLRIRLQGCLLFFCPSLTDVMDLHPDRGGFVGITVPALSDFSDGRLRWRYLAAPGGRTQLVLRAHLVPKIWVPPVIGPFLIEAKVRRQLQATVRRLERAARGEPIRRPSRPAPVNIPGFNF</sequence>
<dbReference type="Gene3D" id="3.30.530.20">
    <property type="match status" value="1"/>
</dbReference>
<dbReference type="InterPro" id="IPR019587">
    <property type="entry name" value="Polyketide_cyclase/dehydratase"/>
</dbReference>
<evidence type="ECO:0000313" key="4">
    <source>
        <dbReference type="Proteomes" id="UP000029273"/>
    </source>
</evidence>
<dbReference type="OrthoDB" id="5568133at2"/>
<dbReference type="RefSeq" id="WP_161489989.1">
    <property type="nucleotide sequence ID" value="NZ_JQSG02000006.1"/>
</dbReference>
<dbReference type="Pfam" id="PF10604">
    <property type="entry name" value="Polyketide_cyc2"/>
    <property type="match status" value="1"/>
</dbReference>
<keyword evidence="4" id="KW-1185">Reference proteome</keyword>
<feature type="signal peptide" evidence="2">
    <location>
        <begin position="1"/>
        <end position="17"/>
    </location>
</feature>
<dbReference type="AlphaFoldDB" id="A0A1A6C1D1"/>
<feature type="chain" id="PRO_5008343186" description="Ribosome association toxin RatA" evidence="2">
    <location>
        <begin position="18"/>
        <end position="198"/>
    </location>
</feature>
<comment type="caution">
    <text evidence="3">The sequence shown here is derived from an EMBL/GenBank/DDBJ whole genome shotgun (WGS) entry which is preliminary data.</text>
</comment>
<proteinExistence type="predicted"/>
<gene>
    <name evidence="3" type="ORF">Thpro_022605</name>
</gene>
<reference evidence="3 4" key="1">
    <citation type="journal article" date="2014" name="Genome Announc.">
        <title>Draft Genome Sequence of the Iron-Oxidizing, Acidophilic, and Halotolerant 'Thiobacillus prosperus' Type Strain DSM 5130.</title>
        <authorList>
            <person name="Ossandon F.J."/>
            <person name="Cardenas J.P."/>
            <person name="Corbett M."/>
            <person name="Quatrini R."/>
            <person name="Holmes D.S."/>
            <person name="Watkin E."/>
        </authorList>
    </citation>
    <scope>NUCLEOTIDE SEQUENCE [LARGE SCALE GENOMIC DNA]</scope>
    <source>
        <strain evidence="3 4">DSM 5130</strain>
    </source>
</reference>
<dbReference type="EMBL" id="JQSG02000006">
    <property type="protein sequence ID" value="OBS08355.1"/>
    <property type="molecule type" value="Genomic_DNA"/>
</dbReference>